<sequence>MDADDLFIDTLEDLRRRTDLRASEYDMVQASGLIRRLVMDGRPLYAEVNRQFCLRLSFRWGRLRVATGAEGGVAWVPGSWLDPILLDLHPEMQSEELRRVNADSPPWEGTLQQFLSHDTLVRGDEKVTIRELIKHYANREGGVHYDAAPPEKELLAHLRAESESALRLTVLAAGRIIYRGLEPLAAAVMLAERPGPFGLRTDSEAVTPYVAETQPRSRSTPSAG</sequence>
<dbReference type="Proteomes" id="UP001373496">
    <property type="component" value="Unassembled WGS sequence"/>
</dbReference>
<keyword evidence="3" id="KW-1185">Reference proteome</keyword>
<dbReference type="EMBL" id="JBAPLV010000003">
    <property type="protein sequence ID" value="MEI4277762.1"/>
    <property type="molecule type" value="Genomic_DNA"/>
</dbReference>
<proteinExistence type="predicted"/>
<gene>
    <name evidence="2" type="ORF">UXQ13_04735</name>
</gene>
<evidence type="ECO:0000313" key="2">
    <source>
        <dbReference type="EMBL" id="MEI4277762.1"/>
    </source>
</evidence>
<dbReference type="RefSeq" id="WP_225231900.1">
    <property type="nucleotide sequence ID" value="NZ_JBAPLV010000003.1"/>
</dbReference>
<name>A0ABU8E284_9ACTN</name>
<evidence type="ECO:0000313" key="3">
    <source>
        <dbReference type="Proteomes" id="UP001373496"/>
    </source>
</evidence>
<reference evidence="2 3" key="1">
    <citation type="submission" date="2024-03" db="EMBL/GenBank/DDBJ databases">
        <title>Draft genome sequence of Klenkia terrae.</title>
        <authorList>
            <person name="Duangmal K."/>
            <person name="Chantavorakit T."/>
        </authorList>
    </citation>
    <scope>NUCLEOTIDE SEQUENCE [LARGE SCALE GENOMIC DNA]</scope>
    <source>
        <strain evidence="2 3">JCM 17786</strain>
    </source>
</reference>
<evidence type="ECO:0000256" key="1">
    <source>
        <dbReference type="SAM" id="MobiDB-lite"/>
    </source>
</evidence>
<accession>A0ABU8E284</accession>
<organism evidence="2 3">
    <name type="scientific">Klenkia terrae</name>
    <dbReference type="NCBI Taxonomy" id="1052259"/>
    <lineage>
        <taxon>Bacteria</taxon>
        <taxon>Bacillati</taxon>
        <taxon>Actinomycetota</taxon>
        <taxon>Actinomycetes</taxon>
        <taxon>Geodermatophilales</taxon>
        <taxon>Geodermatophilaceae</taxon>
        <taxon>Klenkia</taxon>
    </lineage>
</organism>
<feature type="region of interest" description="Disordered" evidence="1">
    <location>
        <begin position="201"/>
        <end position="224"/>
    </location>
</feature>
<feature type="compositionally biased region" description="Polar residues" evidence="1">
    <location>
        <begin position="214"/>
        <end position="224"/>
    </location>
</feature>
<protein>
    <submittedName>
        <fullName evidence="2">Uncharacterized protein</fullName>
    </submittedName>
</protein>
<comment type="caution">
    <text evidence="2">The sequence shown here is derived from an EMBL/GenBank/DDBJ whole genome shotgun (WGS) entry which is preliminary data.</text>
</comment>